<evidence type="ECO:0000313" key="6">
    <source>
        <dbReference type="EMBL" id="MDF1611144.1"/>
    </source>
</evidence>
<evidence type="ECO:0000256" key="3">
    <source>
        <dbReference type="ARBA" id="ARBA00022679"/>
    </source>
</evidence>
<reference evidence="6" key="1">
    <citation type="submission" date="2023-03" db="EMBL/GenBank/DDBJ databases">
        <title>Stygiobacter electus gen. nov., sp. nov., facultatively anaerobic thermotolerant bacterium of the class Ignavibacteria from a well of Yessentuki mineral water deposit.</title>
        <authorList>
            <person name="Podosokorskaya O.A."/>
            <person name="Elcheninov A.G."/>
            <person name="Petrova N.F."/>
            <person name="Zavarzina D.G."/>
            <person name="Kublanov I.V."/>
            <person name="Merkel A.Y."/>
        </authorList>
    </citation>
    <scope>NUCLEOTIDE SEQUENCE</scope>
    <source>
        <strain evidence="6">09-Me</strain>
    </source>
</reference>
<protein>
    <submittedName>
        <fullName evidence="6">Glycosyltransferase family 2 protein</fullName>
    </submittedName>
</protein>
<dbReference type="GO" id="GO:0016757">
    <property type="term" value="F:glycosyltransferase activity"/>
    <property type="evidence" value="ECO:0007669"/>
    <property type="project" value="UniProtKB-KW"/>
</dbReference>
<keyword evidence="4" id="KW-1133">Transmembrane helix</keyword>
<dbReference type="Pfam" id="PF00535">
    <property type="entry name" value="Glycos_transf_2"/>
    <property type="match status" value="1"/>
</dbReference>
<dbReference type="EMBL" id="JARGDL010000003">
    <property type="protein sequence ID" value="MDF1611144.1"/>
    <property type="molecule type" value="Genomic_DNA"/>
</dbReference>
<dbReference type="PANTHER" id="PTHR43179:SF12">
    <property type="entry name" value="GALACTOFURANOSYLTRANSFERASE GLFT2"/>
    <property type="match status" value="1"/>
</dbReference>
<feature type="transmembrane region" description="Helical" evidence="4">
    <location>
        <begin position="238"/>
        <end position="256"/>
    </location>
</feature>
<accession>A0AAE3NYN0</accession>
<evidence type="ECO:0000256" key="1">
    <source>
        <dbReference type="ARBA" id="ARBA00006739"/>
    </source>
</evidence>
<gene>
    <name evidence="6" type="ORF">P0M35_03210</name>
</gene>
<dbReference type="PANTHER" id="PTHR43179">
    <property type="entry name" value="RHAMNOSYLTRANSFERASE WBBL"/>
    <property type="match status" value="1"/>
</dbReference>
<comment type="similarity">
    <text evidence="1">Belongs to the glycosyltransferase 2 family.</text>
</comment>
<dbReference type="Gene3D" id="3.90.550.10">
    <property type="entry name" value="Spore Coat Polysaccharide Biosynthesis Protein SpsA, Chain A"/>
    <property type="match status" value="1"/>
</dbReference>
<dbReference type="AlphaFoldDB" id="A0AAE3NYN0"/>
<comment type="caution">
    <text evidence="6">The sequence shown here is derived from an EMBL/GenBank/DDBJ whole genome shotgun (WGS) entry which is preliminary data.</text>
</comment>
<keyword evidence="7" id="KW-1185">Reference proteome</keyword>
<sequence length="320" mass="37367">MNKSISVVIPNYNGEELLKTNIPYLINALETSEIKDYEIIVSDDASSDNSVSFIKNNYPQIILIENKINKGFAGNTNSGIKAAQKDLVFILNSDVQLTEKYFIPLLKYFDDDLTFGVMSKIISLTNEKIQDGAKFPDYYFANITSTKNYIVENRKTLFTFFLSGANALVDRKKLIELGYFKEIFNPYYAEDVDLGLTAWKFGYKLYYDDSTYCKHPNSETIKKESSDKVKLVSKRNKIFLHYLHLNGFELFFYLLVTTIKTFLKILFLDIVYAKAFFQFLISIKKLKEIKTYYNRNKKRNLRDIKKLILEDIKNDKIKKF</sequence>
<dbReference type="SUPFAM" id="SSF53448">
    <property type="entry name" value="Nucleotide-diphospho-sugar transferases"/>
    <property type="match status" value="1"/>
</dbReference>
<proteinExistence type="inferred from homology"/>
<evidence type="ECO:0000256" key="4">
    <source>
        <dbReference type="SAM" id="Phobius"/>
    </source>
</evidence>
<feature type="transmembrane region" description="Helical" evidence="4">
    <location>
        <begin position="262"/>
        <end position="281"/>
    </location>
</feature>
<dbReference type="RefSeq" id="WP_321534911.1">
    <property type="nucleotide sequence ID" value="NZ_JARGDL010000003.1"/>
</dbReference>
<feature type="domain" description="Glycosyltransferase 2-like" evidence="5">
    <location>
        <begin position="6"/>
        <end position="177"/>
    </location>
</feature>
<dbReference type="Proteomes" id="UP001221302">
    <property type="component" value="Unassembled WGS sequence"/>
</dbReference>
<keyword evidence="4" id="KW-0812">Transmembrane</keyword>
<name>A0AAE3NYN0_9BACT</name>
<dbReference type="InterPro" id="IPR029044">
    <property type="entry name" value="Nucleotide-diphossugar_trans"/>
</dbReference>
<keyword evidence="3" id="KW-0808">Transferase</keyword>
<dbReference type="InterPro" id="IPR001173">
    <property type="entry name" value="Glyco_trans_2-like"/>
</dbReference>
<evidence type="ECO:0000259" key="5">
    <source>
        <dbReference type="Pfam" id="PF00535"/>
    </source>
</evidence>
<organism evidence="6 7">
    <name type="scientific">Stygiobacter electus</name>
    <dbReference type="NCBI Taxonomy" id="3032292"/>
    <lineage>
        <taxon>Bacteria</taxon>
        <taxon>Pseudomonadati</taxon>
        <taxon>Ignavibacteriota</taxon>
        <taxon>Ignavibacteria</taxon>
        <taxon>Ignavibacteriales</taxon>
        <taxon>Melioribacteraceae</taxon>
        <taxon>Stygiobacter</taxon>
    </lineage>
</organism>
<evidence type="ECO:0000256" key="2">
    <source>
        <dbReference type="ARBA" id="ARBA00022676"/>
    </source>
</evidence>
<evidence type="ECO:0000313" key="7">
    <source>
        <dbReference type="Proteomes" id="UP001221302"/>
    </source>
</evidence>
<keyword evidence="2" id="KW-0328">Glycosyltransferase</keyword>
<keyword evidence="4" id="KW-0472">Membrane</keyword>